<organism evidence="2 3">
    <name type="scientific">Spongisporangium articulatum</name>
    <dbReference type="NCBI Taxonomy" id="3362603"/>
    <lineage>
        <taxon>Bacteria</taxon>
        <taxon>Bacillati</taxon>
        <taxon>Actinomycetota</taxon>
        <taxon>Actinomycetes</taxon>
        <taxon>Kineosporiales</taxon>
        <taxon>Kineosporiaceae</taxon>
        <taxon>Spongisporangium</taxon>
    </lineage>
</organism>
<dbReference type="InterPro" id="IPR001173">
    <property type="entry name" value="Glyco_trans_2-like"/>
</dbReference>
<dbReference type="PANTHER" id="PTHR43179">
    <property type="entry name" value="RHAMNOSYLTRANSFERASE WBBL"/>
    <property type="match status" value="1"/>
</dbReference>
<proteinExistence type="predicted"/>
<accession>A0ABW8AJA7</accession>
<reference evidence="2 3" key="1">
    <citation type="submission" date="2024-10" db="EMBL/GenBank/DDBJ databases">
        <title>The Natural Products Discovery Center: Release of the First 8490 Sequenced Strains for Exploring Actinobacteria Biosynthetic Diversity.</title>
        <authorList>
            <person name="Kalkreuter E."/>
            <person name="Kautsar S.A."/>
            <person name="Yang D."/>
            <person name="Bader C.D."/>
            <person name="Teijaro C.N."/>
            <person name="Fluegel L."/>
            <person name="Davis C.M."/>
            <person name="Simpson J.R."/>
            <person name="Lauterbach L."/>
            <person name="Steele A.D."/>
            <person name="Gui C."/>
            <person name="Meng S."/>
            <person name="Li G."/>
            <person name="Viehrig K."/>
            <person name="Ye F."/>
            <person name="Su P."/>
            <person name="Kiefer A.F."/>
            <person name="Nichols A."/>
            <person name="Cepeda A.J."/>
            <person name="Yan W."/>
            <person name="Fan B."/>
            <person name="Jiang Y."/>
            <person name="Adhikari A."/>
            <person name="Zheng C.-J."/>
            <person name="Schuster L."/>
            <person name="Cowan T.M."/>
            <person name="Smanski M.J."/>
            <person name="Chevrette M.G."/>
            <person name="De Carvalho L.P.S."/>
            <person name="Shen B."/>
        </authorList>
    </citation>
    <scope>NUCLEOTIDE SEQUENCE [LARGE SCALE GENOMIC DNA]</scope>
    <source>
        <strain evidence="2 3">NPDC049639</strain>
    </source>
</reference>
<dbReference type="EC" id="2.4.-.-" evidence="2"/>
<keyword evidence="2" id="KW-0328">Glycosyltransferase</keyword>
<evidence type="ECO:0000313" key="2">
    <source>
        <dbReference type="EMBL" id="MFI7586451.1"/>
    </source>
</evidence>
<evidence type="ECO:0000313" key="3">
    <source>
        <dbReference type="Proteomes" id="UP001612915"/>
    </source>
</evidence>
<dbReference type="GO" id="GO:0016757">
    <property type="term" value="F:glycosyltransferase activity"/>
    <property type="evidence" value="ECO:0007669"/>
    <property type="project" value="UniProtKB-KW"/>
</dbReference>
<dbReference type="EMBL" id="JBITLV010000001">
    <property type="protein sequence ID" value="MFI7586451.1"/>
    <property type="molecule type" value="Genomic_DNA"/>
</dbReference>
<protein>
    <submittedName>
        <fullName evidence="2">Glycosyltransferase</fullName>
        <ecNumber evidence="2">2.4.-.-</ecNumber>
    </submittedName>
</protein>
<keyword evidence="3" id="KW-1185">Reference proteome</keyword>
<feature type="domain" description="Glycosyltransferase 2-like" evidence="1">
    <location>
        <begin position="34"/>
        <end position="128"/>
    </location>
</feature>
<dbReference type="SUPFAM" id="SSF53448">
    <property type="entry name" value="Nucleotide-diphospho-sugar transferases"/>
    <property type="match status" value="1"/>
</dbReference>
<comment type="caution">
    <text evidence="2">The sequence shown here is derived from an EMBL/GenBank/DDBJ whole genome shotgun (WGS) entry which is preliminary data.</text>
</comment>
<dbReference type="PANTHER" id="PTHR43179:SF7">
    <property type="entry name" value="RHAMNOSYLTRANSFERASE WBBL"/>
    <property type="match status" value="1"/>
</dbReference>
<evidence type="ECO:0000259" key="1">
    <source>
        <dbReference type="Pfam" id="PF00535"/>
    </source>
</evidence>
<dbReference type="InterPro" id="IPR029044">
    <property type="entry name" value="Nucleotide-diphossugar_trans"/>
</dbReference>
<dbReference type="Proteomes" id="UP001612915">
    <property type="component" value="Unassembled WGS sequence"/>
</dbReference>
<dbReference type="Gene3D" id="3.90.550.10">
    <property type="entry name" value="Spore Coat Polysaccharide Biosynthesis Protein SpsA, Chain A"/>
    <property type="match status" value="1"/>
</dbReference>
<sequence>MPESAHKYELVIVSYRSRPQVEGLLAGLDPETPFVVVDNSGDRDGISTVAAQARHGRYLNGGGHGFAKAANLGARSSGYDYVIFVNPDTRPTDADLAALVGDLADDPRLASVAATPLGGDGRTEIGAGGWEPSVRRAVVHALGLHKVLPTAGLFARPRANLPLRVDWTTGACMAVRTSTFESLGAFDEQFYVYNEDVTFGRTVREAGLRQSLRTDVLVPHGSGNSGAPSKEMMRLRGASMARYVNQHNSPAASSVIRAALASGYLTRVIQQLLKRDFARAGEHFAYVQGVMTGTATVGGKEVTST</sequence>
<keyword evidence="2" id="KW-0808">Transferase</keyword>
<dbReference type="RefSeq" id="WP_398276115.1">
    <property type="nucleotide sequence ID" value="NZ_JBITLV010000001.1"/>
</dbReference>
<name>A0ABW8AJA7_9ACTN</name>
<gene>
    <name evidence="2" type="ORF">ACIB24_05195</name>
</gene>
<dbReference type="Pfam" id="PF00535">
    <property type="entry name" value="Glycos_transf_2"/>
    <property type="match status" value="1"/>
</dbReference>